<sequence>MLNSMMERRVKKDDGGYDLYLEIPEKEYLNIYEDVNDEAATNILKLFLGYHRDDGRPDSIKIKHDKANHSINIYAFLNYEDNTHTDEYYTPHQYLSITSKKLK</sequence>
<reference evidence="1 2" key="1">
    <citation type="submission" date="2019-10" db="EMBL/GenBank/DDBJ databases">
        <title>Alkaliphilus serpentinus sp. nov. and Alkaliphilus pronyensis sp. nov., two novel anaerobic alkaliphilic species isolated from the serpentinized-hosted hydrothermal field of the Prony Bay (New Caledonia).</title>
        <authorList>
            <person name="Postec A."/>
        </authorList>
    </citation>
    <scope>NUCLEOTIDE SEQUENCE [LARGE SCALE GENOMIC DNA]</scope>
    <source>
        <strain evidence="1 2">LacT</strain>
    </source>
</reference>
<dbReference type="OrthoDB" id="1707731at2"/>
<protein>
    <submittedName>
        <fullName evidence="1">Uncharacterized protein</fullName>
    </submittedName>
</protein>
<keyword evidence="2" id="KW-1185">Reference proteome</keyword>
<gene>
    <name evidence="1" type="ORF">F8153_06380</name>
</gene>
<dbReference type="EMBL" id="WBZB01000016">
    <property type="protein sequence ID" value="KAB3530732.1"/>
    <property type="molecule type" value="Genomic_DNA"/>
</dbReference>
<dbReference type="Proteomes" id="UP000465601">
    <property type="component" value="Unassembled WGS sequence"/>
</dbReference>
<comment type="caution">
    <text evidence="1">The sequence shown here is derived from an EMBL/GenBank/DDBJ whole genome shotgun (WGS) entry which is preliminary data.</text>
</comment>
<evidence type="ECO:0000313" key="1">
    <source>
        <dbReference type="EMBL" id="KAB3530732.1"/>
    </source>
</evidence>
<accession>A0A833HPI2</accession>
<organism evidence="1 2">
    <name type="scientific">Alkaliphilus serpentinus</name>
    <dbReference type="NCBI Taxonomy" id="1482731"/>
    <lineage>
        <taxon>Bacteria</taxon>
        <taxon>Bacillati</taxon>
        <taxon>Bacillota</taxon>
        <taxon>Clostridia</taxon>
        <taxon>Peptostreptococcales</taxon>
        <taxon>Natronincolaceae</taxon>
        <taxon>Alkaliphilus</taxon>
    </lineage>
</organism>
<evidence type="ECO:0000313" key="2">
    <source>
        <dbReference type="Proteomes" id="UP000465601"/>
    </source>
</evidence>
<dbReference type="RefSeq" id="WP_151865544.1">
    <property type="nucleotide sequence ID" value="NZ_WBZB01000016.1"/>
</dbReference>
<proteinExistence type="predicted"/>
<name>A0A833HPI2_9FIRM</name>
<dbReference type="AlphaFoldDB" id="A0A833HPI2"/>